<dbReference type="Gene3D" id="3.10.129.10">
    <property type="entry name" value="Hotdog Thioesterase"/>
    <property type="match status" value="1"/>
</dbReference>
<feature type="domain" description="Thioesterase" evidence="3">
    <location>
        <begin position="55"/>
        <end position="126"/>
    </location>
</feature>
<evidence type="ECO:0000256" key="2">
    <source>
        <dbReference type="ARBA" id="ARBA00022801"/>
    </source>
</evidence>
<dbReference type="InterPro" id="IPR006683">
    <property type="entry name" value="Thioestr_dom"/>
</dbReference>
<dbReference type="CDD" id="cd03443">
    <property type="entry name" value="PaaI_thioesterase"/>
    <property type="match status" value="1"/>
</dbReference>
<accession>A0A941D280</accession>
<dbReference type="RefSeq" id="WP_215340783.1">
    <property type="nucleotide sequence ID" value="NZ_JAGSGD010000001.1"/>
</dbReference>
<comment type="caution">
    <text evidence="4">The sequence shown here is derived from an EMBL/GenBank/DDBJ whole genome shotgun (WGS) entry which is preliminary data.</text>
</comment>
<organism evidence="4 5">
    <name type="scientific">Phenylobacterium glaciei</name>
    <dbReference type="NCBI Taxonomy" id="2803784"/>
    <lineage>
        <taxon>Bacteria</taxon>
        <taxon>Pseudomonadati</taxon>
        <taxon>Pseudomonadota</taxon>
        <taxon>Alphaproteobacteria</taxon>
        <taxon>Caulobacterales</taxon>
        <taxon>Caulobacteraceae</taxon>
        <taxon>Phenylobacterium</taxon>
    </lineage>
</organism>
<keyword evidence="2" id="KW-0378">Hydrolase</keyword>
<name>A0A941D280_9CAUL</name>
<evidence type="ECO:0000313" key="5">
    <source>
        <dbReference type="Proteomes" id="UP000622580"/>
    </source>
</evidence>
<proteinExistence type="inferred from homology"/>
<dbReference type="GO" id="GO:0047617">
    <property type="term" value="F:fatty acyl-CoA hydrolase activity"/>
    <property type="evidence" value="ECO:0007669"/>
    <property type="project" value="InterPro"/>
</dbReference>
<evidence type="ECO:0000259" key="3">
    <source>
        <dbReference type="Pfam" id="PF03061"/>
    </source>
</evidence>
<reference evidence="4" key="1">
    <citation type="submission" date="2021-04" db="EMBL/GenBank/DDBJ databases">
        <title>Draft genome assembly of strain Phenylobacterium sp. 20VBR1 using MiniION and Illumina platforms.</title>
        <authorList>
            <person name="Thomas F.A."/>
            <person name="Krishnan K.P."/>
            <person name="Sinha R.K."/>
        </authorList>
    </citation>
    <scope>NUCLEOTIDE SEQUENCE</scope>
    <source>
        <strain evidence="4">20VBR1</strain>
    </source>
</reference>
<dbReference type="SUPFAM" id="SSF54637">
    <property type="entry name" value="Thioesterase/thiol ester dehydrase-isomerase"/>
    <property type="match status" value="1"/>
</dbReference>
<protein>
    <submittedName>
        <fullName evidence="4">PaaI family thioesterase</fullName>
    </submittedName>
</protein>
<comment type="similarity">
    <text evidence="1">Belongs to the thioesterase PaaI family.</text>
</comment>
<dbReference type="InterPro" id="IPR039298">
    <property type="entry name" value="ACOT13"/>
</dbReference>
<evidence type="ECO:0000313" key="4">
    <source>
        <dbReference type="EMBL" id="MBR7620054.1"/>
    </source>
</evidence>
<dbReference type="InterPro" id="IPR029069">
    <property type="entry name" value="HotDog_dom_sf"/>
</dbReference>
<dbReference type="Pfam" id="PF03061">
    <property type="entry name" value="4HBT"/>
    <property type="match status" value="1"/>
</dbReference>
<sequence length="145" mass="15876">MTQPAQIIPPDGFIQSSGRGDFSTINGPYYHRAQQQDGLTEQAFFAEQRHANGLGLVHGGMLTAFLDGLLAAAVWRETQTRSVTIHLSVDFLHMARIGEWVMGDARVTRATRDVAFVEGRAYVGGHDVVRASGVFKLMHRRAPAG</sequence>
<evidence type="ECO:0000256" key="1">
    <source>
        <dbReference type="ARBA" id="ARBA00008324"/>
    </source>
</evidence>
<dbReference type="EMBL" id="JAGSGD010000001">
    <property type="protein sequence ID" value="MBR7620054.1"/>
    <property type="molecule type" value="Genomic_DNA"/>
</dbReference>
<dbReference type="PANTHER" id="PTHR21660:SF1">
    <property type="entry name" value="ACYL-COENZYME A THIOESTERASE 13"/>
    <property type="match status" value="1"/>
</dbReference>
<gene>
    <name evidence="4" type="ORF">JKL49_11715</name>
</gene>
<dbReference type="AlphaFoldDB" id="A0A941D280"/>
<dbReference type="PANTHER" id="PTHR21660">
    <property type="entry name" value="THIOESTERASE SUPERFAMILY MEMBER-RELATED"/>
    <property type="match status" value="1"/>
</dbReference>
<keyword evidence="5" id="KW-1185">Reference proteome</keyword>
<dbReference type="Proteomes" id="UP000622580">
    <property type="component" value="Unassembled WGS sequence"/>
</dbReference>